<reference evidence="2" key="1">
    <citation type="submission" date="2023-07" db="EMBL/GenBank/DDBJ databases">
        <title>Whole Genome Sequencing of Colonoscopy isolates.</title>
        <authorList>
            <person name="Surve S.V."/>
            <person name="Valls R.A."/>
            <person name="Barrak K.E."/>
            <person name="Gardner T.B."/>
            <person name="O'Toole G.A."/>
        </authorList>
    </citation>
    <scope>NUCLEOTIDE SEQUENCE</scope>
    <source>
        <strain evidence="2">GP0119</strain>
    </source>
</reference>
<evidence type="ECO:0000259" key="1">
    <source>
        <dbReference type="Pfam" id="PF06250"/>
    </source>
</evidence>
<gene>
    <name evidence="2" type="ORF">Q4469_23015</name>
</gene>
<dbReference type="PANTHER" id="PTHR30547:SF5">
    <property type="entry name" value="NUCLEASE YHCG-RELATED"/>
    <property type="match status" value="1"/>
</dbReference>
<organism evidence="2 3">
    <name type="scientific">Bacteroides caccae</name>
    <dbReference type="NCBI Taxonomy" id="47678"/>
    <lineage>
        <taxon>Bacteria</taxon>
        <taxon>Pseudomonadati</taxon>
        <taxon>Bacteroidota</taxon>
        <taxon>Bacteroidia</taxon>
        <taxon>Bacteroidales</taxon>
        <taxon>Bacteroidaceae</taxon>
        <taxon>Bacteroides</taxon>
    </lineage>
</organism>
<accession>A0AAW7WTV3</accession>
<dbReference type="Proteomes" id="UP001170023">
    <property type="component" value="Unassembled WGS sequence"/>
</dbReference>
<proteinExistence type="predicted"/>
<sequence>MNPGDNPPVGIVLCAEKNDAVVRYTLPEDEKQVFAAQYMTYLPTQEELQALLQEV</sequence>
<dbReference type="InterPro" id="IPR053148">
    <property type="entry name" value="PD-DEXK-like_domain"/>
</dbReference>
<dbReference type="Pfam" id="PF06250">
    <property type="entry name" value="YhcG_C"/>
    <property type="match status" value="1"/>
</dbReference>
<dbReference type="AlphaFoldDB" id="A0AAW7WTV3"/>
<name>A0AAW7WTV3_9BACE</name>
<dbReference type="InterPro" id="IPR009362">
    <property type="entry name" value="YhcG_C"/>
</dbReference>
<evidence type="ECO:0000313" key="3">
    <source>
        <dbReference type="Proteomes" id="UP001170023"/>
    </source>
</evidence>
<feature type="domain" description="YhcG PDDEXK nuclease" evidence="1">
    <location>
        <begin position="2"/>
        <end position="52"/>
    </location>
</feature>
<dbReference type="EMBL" id="JAUONL010000069">
    <property type="protein sequence ID" value="MDO6360489.1"/>
    <property type="molecule type" value="Genomic_DNA"/>
</dbReference>
<protein>
    <submittedName>
        <fullName evidence="2">PDDEXK nuclease domain-containing protein</fullName>
    </submittedName>
</protein>
<comment type="caution">
    <text evidence="2">The sequence shown here is derived from an EMBL/GenBank/DDBJ whole genome shotgun (WGS) entry which is preliminary data.</text>
</comment>
<evidence type="ECO:0000313" key="2">
    <source>
        <dbReference type="EMBL" id="MDO6360489.1"/>
    </source>
</evidence>
<dbReference type="PANTHER" id="PTHR30547">
    <property type="entry name" value="UNCHARACTERIZED PROTEIN YHCG-RELATED"/>
    <property type="match status" value="1"/>
</dbReference>